<evidence type="ECO:0000256" key="1">
    <source>
        <dbReference type="SAM" id="Phobius"/>
    </source>
</evidence>
<dbReference type="AlphaFoldDB" id="A0A7C5Z343"/>
<dbReference type="InterPro" id="IPR012902">
    <property type="entry name" value="N_methyl_site"/>
</dbReference>
<keyword evidence="1" id="KW-0812">Transmembrane</keyword>
<protein>
    <submittedName>
        <fullName evidence="2">Type II secretion system protein</fullName>
    </submittedName>
</protein>
<keyword evidence="1" id="KW-0472">Membrane</keyword>
<gene>
    <name evidence="2" type="ORF">ENL71_00120</name>
</gene>
<dbReference type="EMBL" id="DRUZ01000004">
    <property type="protein sequence ID" value="HHS00956.1"/>
    <property type="molecule type" value="Genomic_DNA"/>
</dbReference>
<accession>A0A7C5Z343</accession>
<dbReference type="Pfam" id="PF07963">
    <property type="entry name" value="N_methyl"/>
    <property type="match status" value="1"/>
</dbReference>
<sequence length="266" mass="29907">MRKTFKGYTLVEVIVTVAIFALLVTPIVLLIQQSLKVNMSAKTNLEIAEVINQAVETLVYQNVYGTGSMNINGYTVNYDIDDSFKTGTIQNIENSQIDFRMFLDSAGKLTIEDLTTHTPYERNISSSSYDKLKIEIRYDGVGKKATYTFILNNATIATFISGGAANPAKLGAEFVSDTSSHYLHVIIDGVYDLSNKLTTTMFNLWLTNVNNNIKIIATTPFIVYDNSPRQAILTGEEKVRRVCLKVYDPKGQFVKDYTTYYSYRVK</sequence>
<proteinExistence type="predicted"/>
<dbReference type="NCBIfam" id="TIGR02532">
    <property type="entry name" value="IV_pilin_GFxxxE"/>
    <property type="match status" value="1"/>
</dbReference>
<feature type="transmembrane region" description="Helical" evidence="1">
    <location>
        <begin position="7"/>
        <end position="31"/>
    </location>
</feature>
<organism evidence="2">
    <name type="scientific">Caldicellulosiruptor owensensis</name>
    <dbReference type="NCBI Taxonomy" id="55205"/>
    <lineage>
        <taxon>Bacteria</taxon>
        <taxon>Bacillati</taxon>
        <taxon>Bacillota</taxon>
        <taxon>Bacillota incertae sedis</taxon>
        <taxon>Caldicellulosiruptorales</taxon>
        <taxon>Caldicellulosiruptoraceae</taxon>
        <taxon>Caldicellulosiruptor</taxon>
    </lineage>
</organism>
<name>A0A7C5Z343_9FIRM</name>
<reference evidence="2" key="1">
    <citation type="journal article" date="2020" name="mSystems">
        <title>Genome- and Community-Level Interaction Insights into Carbon Utilization and Element Cycling Functions of Hydrothermarchaeota in Hydrothermal Sediment.</title>
        <authorList>
            <person name="Zhou Z."/>
            <person name="Liu Y."/>
            <person name="Xu W."/>
            <person name="Pan J."/>
            <person name="Luo Z.H."/>
            <person name="Li M."/>
        </authorList>
    </citation>
    <scope>NUCLEOTIDE SEQUENCE [LARGE SCALE GENOMIC DNA]</scope>
    <source>
        <strain evidence="2">SpSt-102</strain>
    </source>
</reference>
<keyword evidence="1" id="KW-1133">Transmembrane helix</keyword>
<comment type="caution">
    <text evidence="2">The sequence shown here is derived from an EMBL/GenBank/DDBJ whole genome shotgun (WGS) entry which is preliminary data.</text>
</comment>
<evidence type="ECO:0000313" key="2">
    <source>
        <dbReference type="EMBL" id="HHS00956.1"/>
    </source>
</evidence>